<feature type="signal peptide" evidence="1">
    <location>
        <begin position="1"/>
        <end position="21"/>
    </location>
</feature>
<name>A0AAD6UI97_9AGAR</name>
<accession>A0AAD6UI97</accession>
<dbReference type="InterPro" id="IPR008183">
    <property type="entry name" value="Aldose_1/G6P_1-epimerase"/>
</dbReference>
<dbReference type="PANTHER" id="PTHR10091:SF6">
    <property type="entry name" value="1-EPIMERASE, PUTATIVE (AFU_ORTHOLOGUE AFUA_3G13240)-RELATED"/>
    <property type="match status" value="1"/>
</dbReference>
<dbReference type="EMBL" id="JARJCN010000006">
    <property type="protein sequence ID" value="KAJ7100042.1"/>
    <property type="molecule type" value="Genomic_DNA"/>
</dbReference>
<comment type="caution">
    <text evidence="2">The sequence shown here is derived from an EMBL/GenBank/DDBJ whole genome shotgun (WGS) entry which is preliminary data.</text>
</comment>
<sequence>MRNPTYLYLTLLAAASLPVHATSSSSDFDTTTLSAPDGSINATFVAFGSTLTSLWVRTKDHTAVDVVPGYDDPSRLRTDEGHPVLISTAFCLFRASVLISLYNPLVGRYANRLKNGTFSIPITKYPQPDAPNVYHTPLNDHNGEDTLHGGIHGWDRRSWTLVRASPTSVTYRHIDTADEGFPGTVTVVATHTVSDGGVLLTTVHATATEKTPIMLTQHIYWNLDGFEYGSDDILGHELHIPGGAHVIEVDGDAVPTGALIPVAGTHFDYRDARRIGAAFEADPHFVGYDNAWIYGDGSGGGHTALWSRLSGVRLDITTDQPAVQVYTASLNMPRKGVHGGPAKQYGERSTVAIEQEGWLDAINTPEWGVNQIYDPGREFRWNTKYQFSVLS</sequence>
<dbReference type="SUPFAM" id="SSF74650">
    <property type="entry name" value="Galactose mutarotase-like"/>
    <property type="match status" value="1"/>
</dbReference>
<dbReference type="GO" id="GO:0033499">
    <property type="term" value="P:galactose catabolic process via UDP-galactose, Leloir pathway"/>
    <property type="evidence" value="ECO:0007669"/>
    <property type="project" value="TreeGrafter"/>
</dbReference>
<proteinExistence type="predicted"/>
<gene>
    <name evidence="2" type="ORF">B0H15DRAFT_506248</name>
</gene>
<keyword evidence="1" id="KW-0732">Signal</keyword>
<dbReference type="InterPro" id="IPR011013">
    <property type="entry name" value="Gal_mutarotase_sf_dom"/>
</dbReference>
<protein>
    <submittedName>
        <fullName evidence="2">Galactose mutarotase-like protein</fullName>
    </submittedName>
</protein>
<dbReference type="PANTHER" id="PTHR10091">
    <property type="entry name" value="ALDOSE-1-EPIMERASE"/>
    <property type="match status" value="1"/>
</dbReference>
<organism evidence="2 3">
    <name type="scientific">Mycena belliarum</name>
    <dbReference type="NCBI Taxonomy" id="1033014"/>
    <lineage>
        <taxon>Eukaryota</taxon>
        <taxon>Fungi</taxon>
        <taxon>Dikarya</taxon>
        <taxon>Basidiomycota</taxon>
        <taxon>Agaricomycotina</taxon>
        <taxon>Agaricomycetes</taxon>
        <taxon>Agaricomycetidae</taxon>
        <taxon>Agaricales</taxon>
        <taxon>Marasmiineae</taxon>
        <taxon>Mycenaceae</taxon>
        <taxon>Mycena</taxon>
    </lineage>
</organism>
<dbReference type="GO" id="GO:0004034">
    <property type="term" value="F:aldose 1-epimerase activity"/>
    <property type="evidence" value="ECO:0007669"/>
    <property type="project" value="TreeGrafter"/>
</dbReference>
<reference evidence="2" key="1">
    <citation type="submission" date="2023-03" db="EMBL/GenBank/DDBJ databases">
        <title>Massive genome expansion in bonnet fungi (Mycena s.s.) driven by repeated elements and novel gene families across ecological guilds.</title>
        <authorList>
            <consortium name="Lawrence Berkeley National Laboratory"/>
            <person name="Harder C.B."/>
            <person name="Miyauchi S."/>
            <person name="Viragh M."/>
            <person name="Kuo A."/>
            <person name="Thoen E."/>
            <person name="Andreopoulos B."/>
            <person name="Lu D."/>
            <person name="Skrede I."/>
            <person name="Drula E."/>
            <person name="Henrissat B."/>
            <person name="Morin E."/>
            <person name="Kohler A."/>
            <person name="Barry K."/>
            <person name="LaButti K."/>
            <person name="Morin E."/>
            <person name="Salamov A."/>
            <person name="Lipzen A."/>
            <person name="Mereny Z."/>
            <person name="Hegedus B."/>
            <person name="Baldrian P."/>
            <person name="Stursova M."/>
            <person name="Weitz H."/>
            <person name="Taylor A."/>
            <person name="Grigoriev I.V."/>
            <person name="Nagy L.G."/>
            <person name="Martin F."/>
            <person name="Kauserud H."/>
        </authorList>
    </citation>
    <scope>NUCLEOTIDE SEQUENCE</scope>
    <source>
        <strain evidence="2">CBHHK173m</strain>
    </source>
</reference>
<dbReference type="AlphaFoldDB" id="A0AAD6UI97"/>
<dbReference type="Pfam" id="PF01263">
    <property type="entry name" value="Aldose_epim"/>
    <property type="match status" value="1"/>
</dbReference>
<dbReference type="Gene3D" id="2.70.98.10">
    <property type="match status" value="1"/>
</dbReference>
<evidence type="ECO:0000313" key="3">
    <source>
        <dbReference type="Proteomes" id="UP001222325"/>
    </source>
</evidence>
<evidence type="ECO:0000256" key="1">
    <source>
        <dbReference type="SAM" id="SignalP"/>
    </source>
</evidence>
<dbReference type="InterPro" id="IPR014718">
    <property type="entry name" value="GH-type_carb-bd"/>
</dbReference>
<dbReference type="GO" id="GO:0006006">
    <property type="term" value="P:glucose metabolic process"/>
    <property type="evidence" value="ECO:0007669"/>
    <property type="project" value="TreeGrafter"/>
</dbReference>
<evidence type="ECO:0000313" key="2">
    <source>
        <dbReference type="EMBL" id="KAJ7100042.1"/>
    </source>
</evidence>
<dbReference type="Proteomes" id="UP001222325">
    <property type="component" value="Unassembled WGS sequence"/>
</dbReference>
<feature type="chain" id="PRO_5041971833" evidence="1">
    <location>
        <begin position="22"/>
        <end position="391"/>
    </location>
</feature>
<dbReference type="GO" id="GO:0030246">
    <property type="term" value="F:carbohydrate binding"/>
    <property type="evidence" value="ECO:0007669"/>
    <property type="project" value="InterPro"/>
</dbReference>
<keyword evidence="3" id="KW-1185">Reference proteome</keyword>